<dbReference type="Proteomes" id="UP000054662">
    <property type="component" value="Unassembled WGS sequence"/>
</dbReference>
<dbReference type="AlphaFoldDB" id="A0A0W1AIJ7"/>
<protein>
    <submittedName>
        <fullName evidence="1">Uncharacterized protein</fullName>
    </submittedName>
</protein>
<name>A0A0W1AIJ7_9GAMM</name>
<proteinExistence type="predicted"/>
<keyword evidence="2" id="KW-1185">Reference proteome</keyword>
<organism evidence="1 2">
    <name type="scientific">Legionella worsleiensis</name>
    <dbReference type="NCBI Taxonomy" id="45076"/>
    <lineage>
        <taxon>Bacteria</taxon>
        <taxon>Pseudomonadati</taxon>
        <taxon>Pseudomonadota</taxon>
        <taxon>Gammaproteobacteria</taxon>
        <taxon>Legionellales</taxon>
        <taxon>Legionellaceae</taxon>
        <taxon>Legionella</taxon>
    </lineage>
</organism>
<reference evidence="1 2" key="1">
    <citation type="submission" date="2015-11" db="EMBL/GenBank/DDBJ databases">
        <title>Genomic analysis of 38 Legionella species identifies large and diverse effector repertoires.</title>
        <authorList>
            <person name="Burstein D."/>
            <person name="Amaro F."/>
            <person name="Zusman T."/>
            <person name="Lifshitz Z."/>
            <person name="Cohen O."/>
            <person name="Gilbert J.A."/>
            <person name="Pupko T."/>
            <person name="Shuman H.A."/>
            <person name="Segal G."/>
        </authorList>
    </citation>
    <scope>NUCLEOTIDE SEQUENCE [LARGE SCALE GENOMIC DNA]</scope>
    <source>
        <strain evidence="1 2">ATCC 49508</strain>
    </source>
</reference>
<sequence>MNLFIRRERVDAGQTHLNYEHKSPPFCLRPVLYAQEPCDLSAGKDLDSAHKAQNVGVLVLDNTFRCFYPAGGRSE</sequence>
<dbReference type="PATRIC" id="fig|45076.6.peg.953"/>
<comment type="caution">
    <text evidence="1">The sequence shown here is derived from an EMBL/GenBank/DDBJ whole genome shotgun (WGS) entry which is preliminary data.</text>
</comment>
<dbReference type="STRING" id="45076.Lwor_0877"/>
<accession>A0A0W1AIJ7</accession>
<evidence type="ECO:0000313" key="2">
    <source>
        <dbReference type="Proteomes" id="UP000054662"/>
    </source>
</evidence>
<gene>
    <name evidence="1" type="ORF">Lwor_0877</name>
</gene>
<dbReference type="EMBL" id="LNZC01000007">
    <property type="protein sequence ID" value="KTD81199.1"/>
    <property type="molecule type" value="Genomic_DNA"/>
</dbReference>
<evidence type="ECO:0000313" key="1">
    <source>
        <dbReference type="EMBL" id="KTD81199.1"/>
    </source>
</evidence>